<dbReference type="Pfam" id="PF03242">
    <property type="entry name" value="LEA_3a"/>
    <property type="match status" value="1"/>
</dbReference>
<evidence type="ECO:0000313" key="2">
    <source>
        <dbReference type="Proteomes" id="UP001372338"/>
    </source>
</evidence>
<proteinExistence type="predicted"/>
<organism evidence="1 2">
    <name type="scientific">Crotalaria pallida</name>
    <name type="common">Smooth rattlebox</name>
    <name type="synonym">Crotalaria striata</name>
    <dbReference type="NCBI Taxonomy" id="3830"/>
    <lineage>
        <taxon>Eukaryota</taxon>
        <taxon>Viridiplantae</taxon>
        <taxon>Streptophyta</taxon>
        <taxon>Embryophyta</taxon>
        <taxon>Tracheophyta</taxon>
        <taxon>Spermatophyta</taxon>
        <taxon>Magnoliopsida</taxon>
        <taxon>eudicotyledons</taxon>
        <taxon>Gunneridae</taxon>
        <taxon>Pentapetalae</taxon>
        <taxon>rosids</taxon>
        <taxon>fabids</taxon>
        <taxon>Fabales</taxon>
        <taxon>Fabaceae</taxon>
        <taxon>Papilionoideae</taxon>
        <taxon>50 kb inversion clade</taxon>
        <taxon>genistoids sensu lato</taxon>
        <taxon>core genistoids</taxon>
        <taxon>Crotalarieae</taxon>
        <taxon>Crotalaria</taxon>
    </lineage>
</organism>
<reference evidence="1 2" key="1">
    <citation type="submission" date="2024-01" db="EMBL/GenBank/DDBJ databases">
        <title>The genomes of 5 underutilized Papilionoideae crops provide insights into root nodulation and disease resistanc.</title>
        <authorList>
            <person name="Yuan L."/>
        </authorList>
    </citation>
    <scope>NUCLEOTIDE SEQUENCE [LARGE SCALE GENOMIC DNA]</scope>
    <source>
        <strain evidence="1">ZHUSHIDOU_FW_LH</strain>
        <tissue evidence="1">Leaf</tissue>
    </source>
</reference>
<evidence type="ECO:0008006" key="3">
    <source>
        <dbReference type="Google" id="ProtNLM"/>
    </source>
</evidence>
<gene>
    <name evidence="1" type="ORF">RIF29_16626</name>
</gene>
<dbReference type="EMBL" id="JAYWIO010000003">
    <property type="protein sequence ID" value="KAK7275507.1"/>
    <property type="molecule type" value="Genomic_DNA"/>
</dbReference>
<protein>
    <recommendedName>
        <fullName evidence="3">Late embryogenesis abundant protein</fullName>
    </recommendedName>
</protein>
<evidence type="ECO:0000313" key="1">
    <source>
        <dbReference type="EMBL" id="KAK7275507.1"/>
    </source>
</evidence>
<dbReference type="AlphaFoldDB" id="A0AAN9FFN7"/>
<name>A0AAN9FFN7_CROPI</name>
<dbReference type="PANTHER" id="PTHR33509">
    <property type="entry name" value="LATE EMBRYOGENIS ABUNDANT PROTEIN 2-RELATED"/>
    <property type="match status" value="1"/>
</dbReference>
<dbReference type="PANTHER" id="PTHR33509:SF21">
    <property type="entry name" value="OS02G0564600 PROTEIN"/>
    <property type="match status" value="1"/>
</dbReference>
<sequence length="94" mass="10316">MAKITNLISKRSYAVVAESLRLKIAAAGMVAGKGKVSVESASSGNNINASASKKEEIFWMRDPKTGNWIPENYFGQVDDAAELREKFLPKKQNI</sequence>
<dbReference type="InterPro" id="IPR004926">
    <property type="entry name" value="LEA_3a"/>
</dbReference>
<dbReference type="Proteomes" id="UP001372338">
    <property type="component" value="Unassembled WGS sequence"/>
</dbReference>
<comment type="caution">
    <text evidence="1">The sequence shown here is derived from an EMBL/GenBank/DDBJ whole genome shotgun (WGS) entry which is preliminary data.</text>
</comment>
<keyword evidence="2" id="KW-1185">Reference proteome</keyword>
<accession>A0AAN9FFN7</accession>